<evidence type="ECO:0000313" key="4">
    <source>
        <dbReference type="Proteomes" id="UP000694923"/>
    </source>
</evidence>
<keyword evidence="4" id="KW-1185">Reference proteome</keyword>
<evidence type="ECO:0000256" key="2">
    <source>
        <dbReference type="SAM" id="Coils"/>
    </source>
</evidence>
<gene>
    <name evidence="5" type="primary">LOC103583039</name>
</gene>
<sequence length="458" mass="53552">NPDLHMMEGKKNEDEKWTSKFSVIAPTLDQADSLTGGPLQVNGDNDLGRIDQDDGRFALKQEKEKTTDADMLCDELTEPLQRTEEWPSADATVRQRLEMTLRTRDAELRPARDNWNQVYDSHKKDLLHKNHTLQDEIPMLRLELDTIKSQYREKEKKYCKDIEIVEEKNEDLQKTVKWERETSTITMFQCSGQLSVLTAENTMLNSKLEDENQNKERLETEVEPCNSRRVAAIQDHDQRQASERDLDLAFQRVRRKWLYLQEQVNFDMSVIEDQTEFLSQKLYEAENNNNSLEIELCHTRDALREVTLVLGCVQRDLSQTKCQMKEIEHLYQNKQGKVNKRIGEQESVEERLSQLQHENSFLPQQLDDAHNKADHEAEIVVQCQCCDTVRTLQVQSKKPSLVLEDGNKELINECNHLKGKLHQHGDENVEREVSMKRETYFSNFLKVNPKSYLIMAKC</sequence>
<evidence type="ECO:0000256" key="1">
    <source>
        <dbReference type="ARBA" id="ARBA00023054"/>
    </source>
</evidence>
<evidence type="ECO:0000259" key="3">
    <source>
        <dbReference type="Pfam" id="PF14915"/>
    </source>
</evidence>
<dbReference type="GeneID" id="103583039"/>
<organism evidence="4 5">
    <name type="scientific">Galeopterus variegatus</name>
    <name type="common">Malayan flying lemur</name>
    <name type="synonym">Cynocephalus variegatus</name>
    <dbReference type="NCBI Taxonomy" id="482537"/>
    <lineage>
        <taxon>Eukaryota</taxon>
        <taxon>Metazoa</taxon>
        <taxon>Chordata</taxon>
        <taxon>Craniata</taxon>
        <taxon>Vertebrata</taxon>
        <taxon>Euteleostomi</taxon>
        <taxon>Mammalia</taxon>
        <taxon>Eutheria</taxon>
        <taxon>Euarchontoglires</taxon>
        <taxon>Dermoptera</taxon>
        <taxon>Cynocephalidae</taxon>
        <taxon>Galeopterus</taxon>
    </lineage>
</organism>
<evidence type="ECO:0000313" key="5">
    <source>
        <dbReference type="RefSeq" id="XP_008562683.1"/>
    </source>
</evidence>
<protein>
    <submittedName>
        <fullName evidence="5">Ankyrin repeat domain-containing protein 26-like</fullName>
    </submittedName>
</protein>
<proteinExistence type="predicted"/>
<dbReference type="Proteomes" id="UP000694923">
    <property type="component" value="Unplaced"/>
</dbReference>
<dbReference type="InterPro" id="IPR039497">
    <property type="entry name" value="CC144C-like_CC_dom"/>
</dbReference>
<dbReference type="PANTHER" id="PTHR24147">
    <property type="entry name" value="ANKYRIN REPEAT DOMAIN 36-RELATED"/>
    <property type="match status" value="1"/>
</dbReference>
<feature type="coiled-coil region" evidence="2">
    <location>
        <begin position="155"/>
        <end position="228"/>
    </location>
</feature>
<accession>A0ABM0Q2U2</accession>
<name>A0ABM0Q2U2_GALVR</name>
<dbReference type="InterPro" id="IPR050657">
    <property type="entry name" value="Ankyrin_repeat_domain"/>
</dbReference>
<reference evidence="5" key="1">
    <citation type="submission" date="2025-08" db="UniProtKB">
        <authorList>
            <consortium name="RefSeq"/>
        </authorList>
    </citation>
    <scope>IDENTIFICATION</scope>
</reference>
<keyword evidence="1 2" id="KW-0175">Coiled coil</keyword>
<dbReference type="RefSeq" id="XP_008562683.1">
    <property type="nucleotide sequence ID" value="XM_008564461.1"/>
</dbReference>
<dbReference type="PANTHER" id="PTHR24147:SF60">
    <property type="entry name" value="ANKYRIN REPEAT DOMAIN-CONTAINING PROTEIN 26-RELATED"/>
    <property type="match status" value="1"/>
</dbReference>
<feature type="non-terminal residue" evidence="5">
    <location>
        <position position="1"/>
    </location>
</feature>
<feature type="domain" description="CCDC144C-like coiled-coil" evidence="3">
    <location>
        <begin position="121"/>
        <end position="436"/>
    </location>
</feature>
<dbReference type="Pfam" id="PF14915">
    <property type="entry name" value="CCDC144C"/>
    <property type="match status" value="1"/>
</dbReference>